<evidence type="ECO:0000313" key="1">
    <source>
        <dbReference type="EMBL" id="MCU7380759.1"/>
    </source>
</evidence>
<dbReference type="EMBL" id="JAOSHN010000013">
    <property type="protein sequence ID" value="MCU7380759.1"/>
    <property type="molecule type" value="Genomic_DNA"/>
</dbReference>
<dbReference type="Proteomes" id="UP001065549">
    <property type="component" value="Unassembled WGS sequence"/>
</dbReference>
<keyword evidence="2" id="KW-1185">Reference proteome</keyword>
<dbReference type="RefSeq" id="WP_253019402.1">
    <property type="nucleotide sequence ID" value="NZ_JAOSHN010000013.1"/>
</dbReference>
<proteinExistence type="predicted"/>
<evidence type="ECO:0000313" key="2">
    <source>
        <dbReference type="Proteomes" id="UP001065549"/>
    </source>
</evidence>
<organism evidence="1 2">
    <name type="scientific">Hominibacterium faecale</name>
    <dbReference type="NCBI Taxonomy" id="2839743"/>
    <lineage>
        <taxon>Bacteria</taxon>
        <taxon>Bacillati</taxon>
        <taxon>Bacillota</taxon>
        <taxon>Clostridia</taxon>
        <taxon>Peptostreptococcales</taxon>
        <taxon>Anaerovoracaceae</taxon>
        <taxon>Hominibacterium</taxon>
    </lineage>
</organism>
<gene>
    <name evidence="1" type="ORF">OBO34_20810</name>
</gene>
<name>A0A9J6QZ61_9FIRM</name>
<sequence>MEKKTKYKKSIVCFIDILGFKEFVHDENNISAFATILGSVNQLNQFDLPSMHLKDMRFTSFSDSIVVSVPCKKAAFGKIIRTMAVISHILLEDKILFRGALTCGSLFHENNIVFGPALVEAYLLEESAVYPRIVMKEETLNACLKTCGVCDQELYPKRFHQDEDGLLSYDYLYDYFKFFYHQDAEHFEALINSLKHIKGFLRQEEIKEYPSNIMMKYRWMKSYYNRTLDKLGEYETFDTASYKLV</sequence>
<dbReference type="AlphaFoldDB" id="A0A9J6QZ61"/>
<accession>A0A9J6QZ61</accession>
<reference evidence="1" key="1">
    <citation type="submission" date="2022-09" db="EMBL/GenBank/DDBJ databases">
        <title>Culturomic study of gut microbiota in children with autism spectrum disorder.</title>
        <authorList>
            <person name="Efimov B.A."/>
            <person name="Chaplin A.V."/>
            <person name="Sokolova S.R."/>
            <person name="Pikina A.P."/>
            <person name="Korzhanova M."/>
            <person name="Belova V."/>
            <person name="Korostin D."/>
        </authorList>
    </citation>
    <scope>NUCLEOTIDE SEQUENCE</scope>
    <source>
        <strain evidence="1">ASD5510</strain>
    </source>
</reference>
<protein>
    <submittedName>
        <fullName evidence="1">Uncharacterized protein</fullName>
    </submittedName>
</protein>
<comment type="caution">
    <text evidence="1">The sequence shown here is derived from an EMBL/GenBank/DDBJ whole genome shotgun (WGS) entry which is preliminary data.</text>
</comment>